<dbReference type="EMBL" id="CVRI01000059">
    <property type="protein sequence ID" value="CRL03461.1"/>
    <property type="molecule type" value="Genomic_DNA"/>
</dbReference>
<dbReference type="Proteomes" id="UP000183832">
    <property type="component" value="Unassembled WGS sequence"/>
</dbReference>
<dbReference type="GO" id="GO:0005737">
    <property type="term" value="C:cytoplasm"/>
    <property type="evidence" value="ECO:0007669"/>
    <property type="project" value="TreeGrafter"/>
</dbReference>
<dbReference type="STRING" id="568069.A0A1J1IT97"/>
<keyword evidence="2 3" id="KW-0175">Coiled coil</keyword>
<sequence>MKTSEDDPSVEPSSLEYIEDSYLPKHDNIVTPSLDEIPEYDDRFLNCDDLDELADIYDENGARHWSEEADAYFRSLTLDQILTIPDNLIDDSPELQTVETEFSPLNENSSDQVLTKSNRLKRYLLNISKLRFLTRKKMRDVRVTFVDFSKPYLAKISSRDNYKNFLHIGHLPDGSGKLSDNSPAGSVGSASEAYNELAGMSLEEQEQQRAEWSQELSRVEEEIQTLRTVLASKIHHSTELKRKLGITVWKEITDDVSSGIKNVKESNVYQTVESKVDGFKTAVVETPIYHKTEAVLKTTAEKTSSLFSGFTNKISQMKNSESFKSFEGKVGGAYESVKTKVSTSRSGSVQNFNDIASSTNTTAPTSPIHEEKPIA</sequence>
<dbReference type="PANTHER" id="PTHR19307">
    <property type="entry name" value="TUMOR PROTEIN D52"/>
    <property type="match status" value="1"/>
</dbReference>
<evidence type="ECO:0000256" key="4">
    <source>
        <dbReference type="SAM" id="MobiDB-lite"/>
    </source>
</evidence>
<dbReference type="AlphaFoldDB" id="A0A1J1IT97"/>
<feature type="region of interest" description="Disordered" evidence="4">
    <location>
        <begin position="340"/>
        <end position="375"/>
    </location>
</feature>
<comment type="similarity">
    <text evidence="1">Belongs to the TPD52 family.</text>
</comment>
<dbReference type="OrthoDB" id="10000687at2759"/>
<evidence type="ECO:0000256" key="3">
    <source>
        <dbReference type="SAM" id="Coils"/>
    </source>
</evidence>
<evidence type="ECO:0000313" key="6">
    <source>
        <dbReference type="Proteomes" id="UP000183832"/>
    </source>
</evidence>
<accession>A0A1J1IT97</accession>
<gene>
    <name evidence="5" type="primary">putative Tumor protein D54</name>
    <name evidence="5" type="ORF">CLUMA_CG016291</name>
</gene>
<feature type="coiled-coil region" evidence="3">
    <location>
        <begin position="202"/>
        <end position="229"/>
    </location>
</feature>
<evidence type="ECO:0000313" key="5">
    <source>
        <dbReference type="EMBL" id="CRL03461.1"/>
    </source>
</evidence>
<organism evidence="5 6">
    <name type="scientific">Clunio marinus</name>
    <dbReference type="NCBI Taxonomy" id="568069"/>
    <lineage>
        <taxon>Eukaryota</taxon>
        <taxon>Metazoa</taxon>
        <taxon>Ecdysozoa</taxon>
        <taxon>Arthropoda</taxon>
        <taxon>Hexapoda</taxon>
        <taxon>Insecta</taxon>
        <taxon>Pterygota</taxon>
        <taxon>Neoptera</taxon>
        <taxon>Endopterygota</taxon>
        <taxon>Diptera</taxon>
        <taxon>Nematocera</taxon>
        <taxon>Chironomoidea</taxon>
        <taxon>Chironomidae</taxon>
        <taxon>Clunio</taxon>
    </lineage>
</organism>
<dbReference type="Pfam" id="PF04201">
    <property type="entry name" value="TPD52"/>
    <property type="match status" value="1"/>
</dbReference>
<evidence type="ECO:0000256" key="1">
    <source>
        <dbReference type="ARBA" id="ARBA00005702"/>
    </source>
</evidence>
<proteinExistence type="inferred from homology"/>
<evidence type="ECO:0000256" key="2">
    <source>
        <dbReference type="ARBA" id="ARBA00023054"/>
    </source>
</evidence>
<keyword evidence="6" id="KW-1185">Reference proteome</keyword>
<reference evidence="5 6" key="1">
    <citation type="submission" date="2015-04" db="EMBL/GenBank/DDBJ databases">
        <authorList>
            <person name="Syromyatnikov M.Y."/>
            <person name="Popov V.N."/>
        </authorList>
    </citation>
    <scope>NUCLEOTIDE SEQUENCE [LARGE SCALE GENOMIC DNA]</scope>
</reference>
<dbReference type="PANTHER" id="PTHR19307:SF14">
    <property type="entry name" value="TUMOR PROTEIN D52"/>
    <property type="match status" value="1"/>
</dbReference>
<feature type="compositionally biased region" description="Polar residues" evidence="4">
    <location>
        <begin position="340"/>
        <end position="355"/>
    </location>
</feature>
<protein>
    <submittedName>
        <fullName evidence="5">CLUMA_CG016291, isoform A</fullName>
    </submittedName>
</protein>
<name>A0A1J1IT97_9DIPT</name>
<dbReference type="InterPro" id="IPR007327">
    <property type="entry name" value="TPD52"/>
</dbReference>
<feature type="compositionally biased region" description="Low complexity" evidence="4">
    <location>
        <begin position="356"/>
        <end position="367"/>
    </location>
</feature>